<dbReference type="AlphaFoldDB" id="A0A8J3ZXE3"/>
<proteinExistence type="predicted"/>
<keyword evidence="3" id="KW-1185">Reference proteome</keyword>
<dbReference type="EMBL" id="BOPH01000074">
    <property type="protein sequence ID" value="GIJ70245.1"/>
    <property type="molecule type" value="Genomic_DNA"/>
</dbReference>
<keyword evidence="1" id="KW-1133">Transmembrane helix</keyword>
<feature type="transmembrane region" description="Helical" evidence="1">
    <location>
        <begin position="87"/>
        <end position="107"/>
    </location>
</feature>
<dbReference type="Proteomes" id="UP000635606">
    <property type="component" value="Unassembled WGS sequence"/>
</dbReference>
<accession>A0A8J3ZXE3</accession>
<reference evidence="2" key="1">
    <citation type="submission" date="2021-01" db="EMBL/GenBank/DDBJ databases">
        <title>Whole genome shotgun sequence of Virgisporangium ochraceum NBRC 16418.</title>
        <authorList>
            <person name="Komaki H."/>
            <person name="Tamura T."/>
        </authorList>
    </citation>
    <scope>NUCLEOTIDE SEQUENCE</scope>
    <source>
        <strain evidence="2">NBRC 16418</strain>
    </source>
</reference>
<protein>
    <submittedName>
        <fullName evidence="2">Uncharacterized protein</fullName>
    </submittedName>
</protein>
<evidence type="ECO:0000313" key="3">
    <source>
        <dbReference type="Proteomes" id="UP000635606"/>
    </source>
</evidence>
<dbReference type="Pfam" id="PF19744">
    <property type="entry name" value="DUF6232"/>
    <property type="match status" value="1"/>
</dbReference>
<dbReference type="RefSeq" id="WP_203930153.1">
    <property type="nucleotide sequence ID" value="NZ_BOPH01000074.1"/>
</dbReference>
<gene>
    <name evidence="2" type="ORF">Voc01_051620</name>
</gene>
<organism evidence="2 3">
    <name type="scientific">Virgisporangium ochraceum</name>
    <dbReference type="NCBI Taxonomy" id="65505"/>
    <lineage>
        <taxon>Bacteria</taxon>
        <taxon>Bacillati</taxon>
        <taxon>Actinomycetota</taxon>
        <taxon>Actinomycetes</taxon>
        <taxon>Micromonosporales</taxon>
        <taxon>Micromonosporaceae</taxon>
        <taxon>Virgisporangium</taxon>
    </lineage>
</organism>
<sequence>MSAQYVEPAPGSAMPPRRTVTWYYRGADVAVTNQFLHTARDRYALSELADLGISRGPVHPAVLISSVIAIAQTPIVIPVVAIVRSPMAFLLAAVLLVVPCVVAIVSARRWPPRLDLQARYRGRDLVLFSSHDEREFGQVSRALRRAVEALPLR</sequence>
<dbReference type="InterPro" id="IPR045629">
    <property type="entry name" value="DUF6232"/>
</dbReference>
<keyword evidence="1" id="KW-0472">Membrane</keyword>
<evidence type="ECO:0000313" key="2">
    <source>
        <dbReference type="EMBL" id="GIJ70245.1"/>
    </source>
</evidence>
<keyword evidence="1" id="KW-0812">Transmembrane</keyword>
<feature type="transmembrane region" description="Helical" evidence="1">
    <location>
        <begin position="61"/>
        <end position="81"/>
    </location>
</feature>
<evidence type="ECO:0000256" key="1">
    <source>
        <dbReference type="SAM" id="Phobius"/>
    </source>
</evidence>
<comment type="caution">
    <text evidence="2">The sequence shown here is derived from an EMBL/GenBank/DDBJ whole genome shotgun (WGS) entry which is preliminary data.</text>
</comment>
<name>A0A8J3ZXE3_9ACTN</name>